<comment type="caution">
    <text evidence="1">The sequence shown here is derived from an EMBL/GenBank/DDBJ whole genome shotgun (WGS) entry which is preliminary data.</text>
</comment>
<organism evidence="1 2">
    <name type="scientific">Entomophthora muscae</name>
    <dbReference type="NCBI Taxonomy" id="34485"/>
    <lineage>
        <taxon>Eukaryota</taxon>
        <taxon>Fungi</taxon>
        <taxon>Fungi incertae sedis</taxon>
        <taxon>Zoopagomycota</taxon>
        <taxon>Entomophthoromycotina</taxon>
        <taxon>Entomophthoromycetes</taxon>
        <taxon>Entomophthorales</taxon>
        <taxon>Entomophthoraceae</taxon>
        <taxon>Entomophthora</taxon>
    </lineage>
</organism>
<gene>
    <name evidence="1" type="ORF">DSO57_1007627</name>
</gene>
<evidence type="ECO:0000313" key="2">
    <source>
        <dbReference type="Proteomes" id="UP001165960"/>
    </source>
</evidence>
<name>A0ACC2TV33_9FUNG</name>
<protein>
    <submittedName>
        <fullName evidence="1">Uncharacterized protein</fullName>
    </submittedName>
</protein>
<accession>A0ACC2TV33</accession>
<dbReference type="EMBL" id="QTSX02002152">
    <property type="protein sequence ID" value="KAJ9078331.1"/>
    <property type="molecule type" value="Genomic_DNA"/>
</dbReference>
<keyword evidence="2" id="KW-1185">Reference proteome</keyword>
<sequence>MLPLSPSAKLLITGPASDSLRQLSGGWSYTWLGAPDDSYFSGRGISILSGFQKLSSGKITHVDTSPEEIIAMSGDYDAIVVCVGEEPYTEFEGDINNMYLPSSQLKLLDTLIEQSNNL</sequence>
<reference evidence="1" key="1">
    <citation type="submission" date="2022-04" db="EMBL/GenBank/DDBJ databases">
        <title>Genome of the entomopathogenic fungus Entomophthora muscae.</title>
        <authorList>
            <person name="Elya C."/>
            <person name="Lovett B.R."/>
            <person name="Lee E."/>
            <person name="Macias A.M."/>
            <person name="Hajek A.E."/>
            <person name="De Bivort B.L."/>
            <person name="Kasson M.T."/>
            <person name="De Fine Licht H.H."/>
            <person name="Stajich J.E."/>
        </authorList>
    </citation>
    <scope>NUCLEOTIDE SEQUENCE</scope>
    <source>
        <strain evidence="1">Berkeley</strain>
    </source>
</reference>
<proteinExistence type="predicted"/>
<dbReference type="Proteomes" id="UP001165960">
    <property type="component" value="Unassembled WGS sequence"/>
</dbReference>
<evidence type="ECO:0000313" key="1">
    <source>
        <dbReference type="EMBL" id="KAJ9078331.1"/>
    </source>
</evidence>